<reference evidence="2 3" key="1">
    <citation type="submission" date="2023-08" db="EMBL/GenBank/DDBJ databases">
        <authorList>
            <person name="Folkvardsen B D."/>
            <person name="Norman A."/>
        </authorList>
    </citation>
    <scope>NUCLEOTIDE SEQUENCE [LARGE SCALE GENOMIC DNA]</scope>
    <source>
        <strain evidence="2 3">Mu0053</strain>
    </source>
</reference>
<feature type="transmembrane region" description="Helical" evidence="1">
    <location>
        <begin position="259"/>
        <end position="279"/>
    </location>
</feature>
<accession>A0ABM9LR73</accession>
<organism evidence="2 3">
    <name type="scientific">[Mycobacterium] burgundiense</name>
    <dbReference type="NCBI Taxonomy" id="3064286"/>
    <lineage>
        <taxon>Bacteria</taxon>
        <taxon>Bacillati</taxon>
        <taxon>Actinomycetota</taxon>
        <taxon>Actinomycetes</taxon>
        <taxon>Mycobacteriales</taxon>
        <taxon>Mycobacteriaceae</taxon>
        <taxon>Mycolicibacterium</taxon>
    </lineage>
</organism>
<proteinExistence type="predicted"/>
<keyword evidence="1" id="KW-0812">Transmembrane</keyword>
<feature type="transmembrane region" description="Helical" evidence="1">
    <location>
        <begin position="48"/>
        <end position="74"/>
    </location>
</feature>
<gene>
    <name evidence="2" type="ORF">MU0053_002406</name>
</gene>
<feature type="transmembrane region" description="Helical" evidence="1">
    <location>
        <begin position="80"/>
        <end position="101"/>
    </location>
</feature>
<feature type="transmembrane region" description="Helical" evidence="1">
    <location>
        <begin position="202"/>
        <end position="223"/>
    </location>
</feature>
<keyword evidence="1" id="KW-1133">Transmembrane helix</keyword>
<dbReference type="RefSeq" id="WP_308482540.1">
    <property type="nucleotide sequence ID" value="NZ_OY726397.1"/>
</dbReference>
<feature type="transmembrane region" description="Helical" evidence="1">
    <location>
        <begin position="122"/>
        <end position="147"/>
    </location>
</feature>
<dbReference type="Proteomes" id="UP001190465">
    <property type="component" value="Chromosome"/>
</dbReference>
<feature type="transmembrane region" description="Helical" evidence="1">
    <location>
        <begin position="167"/>
        <end position="190"/>
    </location>
</feature>
<dbReference type="InterPro" id="IPR051790">
    <property type="entry name" value="Cytochrome_c-biogenesis_DsbD"/>
</dbReference>
<protein>
    <submittedName>
        <fullName evidence="2">Cytochrome c biogenesis protein CcdA</fullName>
    </submittedName>
</protein>
<name>A0ABM9LR73_9MYCO</name>
<dbReference type="PANTHER" id="PTHR31272">
    <property type="entry name" value="CYTOCHROME C-TYPE BIOGENESIS PROTEIN HI_1454-RELATED"/>
    <property type="match status" value="1"/>
</dbReference>
<feature type="transmembrane region" description="Helical" evidence="1">
    <location>
        <begin position="6"/>
        <end position="36"/>
    </location>
</feature>
<evidence type="ECO:0000256" key="1">
    <source>
        <dbReference type="SAM" id="Phobius"/>
    </source>
</evidence>
<sequence length="296" mass="30129">MDPKLAGLAFAAGLVAVLNPCGFAMLPAYLTLVVAGPATGRRAALGRAAVAAVAMTLGFIAVFAVFGALTVAVASAIQQYLPAVTVLIGVLLVVLGGWLLSGRELRFALPGGLAERTQRAPTVRLVSMFGYGLGFAVASLSCTIGPFLAVTAAGARASSWTAAALVYLSYAAGFALVVGTLAVAAALASSALADRLRRVLPIINRVGGAVVVLVGLYVAYYGVYELRLFHGGAGPSDPLIAAAGRVQAVLAGWVHTHGAWPWLAALAVLVAIALCWRLFRAHPDGAGSDDAVSIRP</sequence>
<evidence type="ECO:0000313" key="3">
    <source>
        <dbReference type="Proteomes" id="UP001190465"/>
    </source>
</evidence>
<keyword evidence="3" id="KW-1185">Reference proteome</keyword>
<dbReference type="PANTHER" id="PTHR31272:SF4">
    <property type="entry name" value="CYTOCHROME C-TYPE BIOGENESIS PROTEIN HI_1454-RELATED"/>
    <property type="match status" value="1"/>
</dbReference>
<keyword evidence="1" id="KW-0472">Membrane</keyword>
<evidence type="ECO:0000313" key="2">
    <source>
        <dbReference type="EMBL" id="CAJ1503318.1"/>
    </source>
</evidence>
<dbReference type="EMBL" id="OY726397">
    <property type="protein sequence ID" value="CAJ1503318.1"/>
    <property type="molecule type" value="Genomic_DNA"/>
</dbReference>